<sequence length="251" mass="27601">MDKGKKPFDYMVGFKRPSIDSPSVIEANSRKEATTHGSVLTTYTNSKNTTDATEDECPVTLATLKTREATIKIPHVIATVDPTAITTVAAAILTDATKKGETIVTTAATTNEAMIHKTWPDTLLNHITLPMVDMRCMMDYEMLNPSRDLTVKNVYESISRTIKKYVDVVDAKATIDVQVAKLHASASANYSLKLSTSKGAMKQKITSEHSSQDTTKLPTPPVGTAVITPSFVINWVVRLEYDPFAPRTWIH</sequence>
<reference evidence="1 2" key="2">
    <citation type="journal article" date="2022" name="Mol. Ecol. Resour.">
        <title>The genomes of chicory, endive, great burdock and yacon provide insights into Asteraceae paleo-polyploidization history and plant inulin production.</title>
        <authorList>
            <person name="Fan W."/>
            <person name="Wang S."/>
            <person name="Wang H."/>
            <person name="Wang A."/>
            <person name="Jiang F."/>
            <person name="Liu H."/>
            <person name="Zhao H."/>
            <person name="Xu D."/>
            <person name="Zhang Y."/>
        </authorList>
    </citation>
    <scope>NUCLEOTIDE SEQUENCE [LARGE SCALE GENOMIC DNA]</scope>
    <source>
        <strain evidence="2">cv. Yunnan</strain>
        <tissue evidence="1">Leaves</tissue>
    </source>
</reference>
<accession>A0ACB9HPH3</accession>
<name>A0ACB9HPH3_9ASTR</name>
<proteinExistence type="predicted"/>
<gene>
    <name evidence="1" type="ORF">L1987_32962</name>
</gene>
<keyword evidence="2" id="KW-1185">Reference proteome</keyword>
<dbReference type="Proteomes" id="UP001056120">
    <property type="component" value="Linkage Group LG11"/>
</dbReference>
<reference evidence="2" key="1">
    <citation type="journal article" date="2022" name="Mol. Ecol. Resour.">
        <title>The genomes of chicory, endive, great burdock and yacon provide insights into Asteraceae palaeo-polyploidization history and plant inulin production.</title>
        <authorList>
            <person name="Fan W."/>
            <person name="Wang S."/>
            <person name="Wang H."/>
            <person name="Wang A."/>
            <person name="Jiang F."/>
            <person name="Liu H."/>
            <person name="Zhao H."/>
            <person name="Xu D."/>
            <person name="Zhang Y."/>
        </authorList>
    </citation>
    <scope>NUCLEOTIDE SEQUENCE [LARGE SCALE GENOMIC DNA]</scope>
    <source>
        <strain evidence="2">cv. Yunnan</strain>
    </source>
</reference>
<protein>
    <submittedName>
        <fullName evidence="1">Uncharacterized protein</fullName>
    </submittedName>
</protein>
<evidence type="ECO:0000313" key="1">
    <source>
        <dbReference type="EMBL" id="KAI3797699.1"/>
    </source>
</evidence>
<dbReference type="EMBL" id="CM042028">
    <property type="protein sequence ID" value="KAI3797699.1"/>
    <property type="molecule type" value="Genomic_DNA"/>
</dbReference>
<evidence type="ECO:0000313" key="2">
    <source>
        <dbReference type="Proteomes" id="UP001056120"/>
    </source>
</evidence>
<comment type="caution">
    <text evidence="1">The sequence shown here is derived from an EMBL/GenBank/DDBJ whole genome shotgun (WGS) entry which is preliminary data.</text>
</comment>
<organism evidence="1 2">
    <name type="scientific">Smallanthus sonchifolius</name>
    <dbReference type="NCBI Taxonomy" id="185202"/>
    <lineage>
        <taxon>Eukaryota</taxon>
        <taxon>Viridiplantae</taxon>
        <taxon>Streptophyta</taxon>
        <taxon>Embryophyta</taxon>
        <taxon>Tracheophyta</taxon>
        <taxon>Spermatophyta</taxon>
        <taxon>Magnoliopsida</taxon>
        <taxon>eudicotyledons</taxon>
        <taxon>Gunneridae</taxon>
        <taxon>Pentapetalae</taxon>
        <taxon>asterids</taxon>
        <taxon>campanulids</taxon>
        <taxon>Asterales</taxon>
        <taxon>Asteraceae</taxon>
        <taxon>Asteroideae</taxon>
        <taxon>Heliantheae alliance</taxon>
        <taxon>Millerieae</taxon>
        <taxon>Smallanthus</taxon>
    </lineage>
</organism>